<evidence type="ECO:0000313" key="10">
    <source>
        <dbReference type="Proteomes" id="UP001488838"/>
    </source>
</evidence>
<evidence type="ECO:0000256" key="3">
    <source>
        <dbReference type="ARBA" id="ARBA00022737"/>
    </source>
</evidence>
<evidence type="ECO:0000256" key="5">
    <source>
        <dbReference type="ARBA" id="ARBA00022833"/>
    </source>
</evidence>
<dbReference type="Proteomes" id="UP001488838">
    <property type="component" value="Unassembled WGS sequence"/>
</dbReference>
<dbReference type="GO" id="GO:0008270">
    <property type="term" value="F:zinc ion binding"/>
    <property type="evidence" value="ECO:0007669"/>
    <property type="project" value="UniProtKB-KW"/>
</dbReference>
<dbReference type="Gene3D" id="3.30.160.60">
    <property type="entry name" value="Classic Zinc Finger"/>
    <property type="match status" value="5"/>
</dbReference>
<organism evidence="9 10">
    <name type="scientific">Myodes glareolus</name>
    <name type="common">Bank vole</name>
    <name type="synonym">Clethrionomys glareolus</name>
    <dbReference type="NCBI Taxonomy" id="447135"/>
    <lineage>
        <taxon>Eukaryota</taxon>
        <taxon>Metazoa</taxon>
        <taxon>Chordata</taxon>
        <taxon>Craniata</taxon>
        <taxon>Vertebrata</taxon>
        <taxon>Euteleostomi</taxon>
        <taxon>Mammalia</taxon>
        <taxon>Eutheria</taxon>
        <taxon>Euarchontoglires</taxon>
        <taxon>Glires</taxon>
        <taxon>Rodentia</taxon>
        <taxon>Myomorpha</taxon>
        <taxon>Muroidea</taxon>
        <taxon>Cricetidae</taxon>
        <taxon>Arvicolinae</taxon>
        <taxon>Myodes</taxon>
    </lineage>
</organism>
<dbReference type="AlphaFoldDB" id="A0AAW0I065"/>
<comment type="subcellular location">
    <subcellularLocation>
        <location evidence="1">Nucleus</location>
    </subcellularLocation>
</comment>
<feature type="non-terminal residue" evidence="9">
    <location>
        <position position="1"/>
    </location>
</feature>
<dbReference type="CDD" id="cd07765">
    <property type="entry name" value="KRAB_A-box"/>
    <property type="match status" value="1"/>
</dbReference>
<dbReference type="InterPro" id="IPR050758">
    <property type="entry name" value="Znf_C2H2-type"/>
</dbReference>
<evidence type="ECO:0000256" key="4">
    <source>
        <dbReference type="ARBA" id="ARBA00022771"/>
    </source>
</evidence>
<dbReference type="Pfam" id="PF13465">
    <property type="entry name" value="zf-H2C2_2"/>
    <property type="match status" value="1"/>
</dbReference>
<dbReference type="InterPro" id="IPR036051">
    <property type="entry name" value="KRAB_dom_sf"/>
</dbReference>
<evidence type="ECO:0000259" key="8">
    <source>
        <dbReference type="PROSITE" id="PS50805"/>
    </source>
</evidence>
<feature type="domain" description="C2H2-type" evidence="7">
    <location>
        <begin position="106"/>
        <end position="133"/>
    </location>
</feature>
<dbReference type="FunFam" id="3.30.160.60:FF:000446">
    <property type="entry name" value="Zinc finger protein"/>
    <property type="match status" value="1"/>
</dbReference>
<proteinExistence type="predicted"/>
<keyword evidence="2" id="KW-0479">Metal-binding</keyword>
<protein>
    <recommendedName>
        <fullName evidence="11">Zinc finger protein</fullName>
    </recommendedName>
</protein>
<keyword evidence="10" id="KW-1185">Reference proteome</keyword>
<dbReference type="PANTHER" id="PTHR23234">
    <property type="entry name" value="ZNF44 PROTEIN"/>
    <property type="match status" value="1"/>
</dbReference>
<evidence type="ECO:0000256" key="1">
    <source>
        <dbReference type="ARBA" id="ARBA00004123"/>
    </source>
</evidence>
<dbReference type="EMBL" id="JBBHLL010000261">
    <property type="protein sequence ID" value="KAK7807797.1"/>
    <property type="molecule type" value="Genomic_DNA"/>
</dbReference>
<dbReference type="InterPro" id="IPR036236">
    <property type="entry name" value="Znf_C2H2_sf"/>
</dbReference>
<dbReference type="SMART" id="SM00349">
    <property type="entry name" value="KRAB"/>
    <property type="match status" value="1"/>
</dbReference>
<dbReference type="GO" id="GO:0006355">
    <property type="term" value="P:regulation of DNA-templated transcription"/>
    <property type="evidence" value="ECO:0007669"/>
    <property type="project" value="InterPro"/>
</dbReference>
<gene>
    <name evidence="9" type="ORF">U0070_000112</name>
</gene>
<dbReference type="FunFam" id="3.30.160.60:FF:002343">
    <property type="entry name" value="Zinc finger protein 33A"/>
    <property type="match status" value="1"/>
</dbReference>
<reference evidence="9 10" key="1">
    <citation type="journal article" date="2023" name="bioRxiv">
        <title>Conserved and derived expression patterns and positive selection on dental genes reveal complex evolutionary context of ever-growing rodent molars.</title>
        <authorList>
            <person name="Calamari Z.T."/>
            <person name="Song A."/>
            <person name="Cohen E."/>
            <person name="Akter M."/>
            <person name="Roy R.D."/>
            <person name="Hallikas O."/>
            <person name="Christensen M.M."/>
            <person name="Li P."/>
            <person name="Marangoni P."/>
            <person name="Jernvall J."/>
            <person name="Klein O.D."/>
        </authorList>
    </citation>
    <scope>NUCLEOTIDE SEQUENCE [LARGE SCALE GENOMIC DNA]</scope>
    <source>
        <strain evidence="9">V071</strain>
    </source>
</reference>
<dbReference type="InterPro" id="IPR013087">
    <property type="entry name" value="Znf_C2H2_type"/>
</dbReference>
<dbReference type="SUPFAM" id="SSF109640">
    <property type="entry name" value="KRAB domain (Kruppel-associated box)"/>
    <property type="match status" value="1"/>
</dbReference>
<evidence type="ECO:0000256" key="6">
    <source>
        <dbReference type="PROSITE-ProRule" id="PRU00042"/>
    </source>
</evidence>
<sequence>NAVTYDDVHVKFTPEEWALLDPSQKNLYKDVMLETFRNLADIGYIWEGHDIEEYSHSSGRRGSPLEWHERIHMEKKPCDAIQDDESIAYHSRLRLYKRTHTGEKPYKCTQCAKAFTSPSGLQVHKRTHTGEKPYKCKQCDKAFAYHILKCIKEHILERNPINAISVEKLLYLPLFFKGIKNTYWRETLQIDVKIHARTHTGEKPTNVISVLKFMSSSNLQMHKRTHTGEKSYKCNQCGKALYLPLFFRGIKEHILERNLTNTHQRKHTAEKPYKCQQCDKALHILVMLKFMQEHTLERNPTNVISVAKAFCLLVIFKCIKDTYWRENL</sequence>
<evidence type="ECO:0000259" key="7">
    <source>
        <dbReference type="PROSITE" id="PS50157"/>
    </source>
</evidence>
<accession>A0AAW0I065</accession>
<dbReference type="InterPro" id="IPR001909">
    <property type="entry name" value="KRAB"/>
</dbReference>
<evidence type="ECO:0000256" key="2">
    <source>
        <dbReference type="ARBA" id="ARBA00022723"/>
    </source>
</evidence>
<evidence type="ECO:0000313" key="9">
    <source>
        <dbReference type="EMBL" id="KAK7807797.1"/>
    </source>
</evidence>
<keyword evidence="3" id="KW-0677">Repeat</keyword>
<dbReference type="PROSITE" id="PS50157">
    <property type="entry name" value="ZINC_FINGER_C2H2_2"/>
    <property type="match status" value="1"/>
</dbReference>
<dbReference type="SUPFAM" id="SSF57667">
    <property type="entry name" value="beta-beta-alpha zinc fingers"/>
    <property type="match status" value="3"/>
</dbReference>
<dbReference type="GO" id="GO:0005634">
    <property type="term" value="C:nucleus"/>
    <property type="evidence" value="ECO:0007669"/>
    <property type="project" value="UniProtKB-SubCell"/>
</dbReference>
<keyword evidence="5" id="KW-0862">Zinc</keyword>
<dbReference type="PROSITE" id="PS00028">
    <property type="entry name" value="ZINC_FINGER_C2H2_1"/>
    <property type="match status" value="1"/>
</dbReference>
<comment type="caution">
    <text evidence="9">The sequence shown here is derived from an EMBL/GenBank/DDBJ whole genome shotgun (WGS) entry which is preliminary data.</text>
</comment>
<keyword evidence="4 6" id="KW-0863">Zinc-finger</keyword>
<dbReference type="Pfam" id="PF01352">
    <property type="entry name" value="KRAB"/>
    <property type="match status" value="1"/>
</dbReference>
<evidence type="ECO:0008006" key="11">
    <source>
        <dbReference type="Google" id="ProtNLM"/>
    </source>
</evidence>
<feature type="domain" description="KRAB" evidence="8">
    <location>
        <begin position="3"/>
        <end position="118"/>
    </location>
</feature>
<name>A0AAW0I065_MYOGA</name>
<dbReference type="PROSITE" id="PS50805">
    <property type="entry name" value="KRAB"/>
    <property type="match status" value="1"/>
</dbReference>
<dbReference type="Gene3D" id="6.10.140.140">
    <property type="match status" value="1"/>
</dbReference>
<dbReference type="PANTHER" id="PTHR23234:SF10">
    <property type="entry name" value="RIKEN CDNA 6720489N17 GENE-RELATED"/>
    <property type="match status" value="1"/>
</dbReference>
<dbReference type="SMART" id="SM00355">
    <property type="entry name" value="ZnF_C2H2"/>
    <property type="match status" value="1"/>
</dbReference>